<dbReference type="InParanoid" id="A0A6P7Y8A3"/>
<dbReference type="InterPro" id="IPR017452">
    <property type="entry name" value="GPCR_Rhodpsn_7TM"/>
</dbReference>
<dbReference type="KEGG" id="muo:115470192"/>
<dbReference type="GO" id="GO:0001602">
    <property type="term" value="F:pancreatic polypeptide receptor activity"/>
    <property type="evidence" value="ECO:0007669"/>
    <property type="project" value="TreeGrafter"/>
</dbReference>
<dbReference type="RefSeq" id="XP_030059014.1">
    <property type="nucleotide sequence ID" value="XM_030203154.1"/>
</dbReference>
<accession>A0A6P7Y8A3</accession>
<keyword evidence="13" id="KW-0449">Lipoprotein</keyword>
<feature type="transmembrane region" description="Helical" evidence="15">
    <location>
        <begin position="76"/>
        <end position="101"/>
    </location>
</feature>
<evidence type="ECO:0000256" key="5">
    <source>
        <dbReference type="ARBA" id="ARBA00022989"/>
    </source>
</evidence>
<name>A0A6P7Y8A3_9AMPH</name>
<keyword evidence="9" id="KW-1015">Disulfide bond</keyword>
<keyword evidence="7 15" id="KW-0472">Membrane</keyword>
<dbReference type="GO" id="GO:0043005">
    <property type="term" value="C:neuron projection"/>
    <property type="evidence" value="ECO:0007669"/>
    <property type="project" value="TreeGrafter"/>
</dbReference>
<evidence type="ECO:0000256" key="2">
    <source>
        <dbReference type="ARBA" id="ARBA00010663"/>
    </source>
</evidence>
<comment type="subcellular location">
    <subcellularLocation>
        <location evidence="1">Cell membrane</location>
        <topology evidence="1">Multi-pass membrane protein</topology>
    </subcellularLocation>
</comment>
<dbReference type="GeneID" id="115470192"/>
<protein>
    <submittedName>
        <fullName evidence="18">Neuropeptide Y receptor type 4-like</fullName>
    </submittedName>
</protein>
<reference evidence="18" key="1">
    <citation type="submission" date="2025-08" db="UniProtKB">
        <authorList>
            <consortium name="RefSeq"/>
        </authorList>
    </citation>
    <scope>IDENTIFICATION</scope>
</reference>
<feature type="transmembrane region" description="Helical" evidence="15">
    <location>
        <begin position="300"/>
        <end position="322"/>
    </location>
</feature>
<dbReference type="CDD" id="cd15397">
    <property type="entry name" value="7tmA_NPY4R"/>
    <property type="match status" value="1"/>
</dbReference>
<dbReference type="PRINTS" id="PR00237">
    <property type="entry name" value="GPCRRHODOPSN"/>
</dbReference>
<gene>
    <name evidence="18" type="primary">LOC115470192</name>
</gene>
<dbReference type="Gene3D" id="1.20.1070.10">
    <property type="entry name" value="Rhodopsin 7-helix transmembrane proteins"/>
    <property type="match status" value="1"/>
</dbReference>
<dbReference type="Proteomes" id="UP000515156">
    <property type="component" value="Chromosome 5"/>
</dbReference>
<evidence type="ECO:0000256" key="7">
    <source>
        <dbReference type="ARBA" id="ARBA00023136"/>
    </source>
</evidence>
<comment type="similarity">
    <text evidence="2 14">Belongs to the G-protein coupled receptor 1 family.</text>
</comment>
<dbReference type="InterPro" id="IPR000611">
    <property type="entry name" value="NPY_rcpt"/>
</dbReference>
<dbReference type="Pfam" id="PF00001">
    <property type="entry name" value="7tm_1"/>
    <property type="match status" value="1"/>
</dbReference>
<dbReference type="InterPro" id="IPR000276">
    <property type="entry name" value="GPCR_Rhodpsn"/>
</dbReference>
<evidence type="ECO:0000256" key="1">
    <source>
        <dbReference type="ARBA" id="ARBA00004651"/>
    </source>
</evidence>
<feature type="transmembrane region" description="Helical" evidence="15">
    <location>
        <begin position="43"/>
        <end position="64"/>
    </location>
</feature>
<keyword evidence="10 14" id="KW-0675">Receptor</keyword>
<dbReference type="OrthoDB" id="9046662at2759"/>
<feature type="transmembrane region" description="Helical" evidence="15">
    <location>
        <begin position="155"/>
        <end position="177"/>
    </location>
</feature>
<keyword evidence="12 14" id="KW-0807">Transducer</keyword>
<feature type="transmembrane region" description="Helical" evidence="15">
    <location>
        <begin position="260"/>
        <end position="280"/>
    </location>
</feature>
<evidence type="ECO:0000259" key="16">
    <source>
        <dbReference type="PROSITE" id="PS50262"/>
    </source>
</evidence>
<dbReference type="PRINTS" id="PR01012">
    <property type="entry name" value="NRPEPTIDEYR"/>
</dbReference>
<dbReference type="PRINTS" id="PR01015">
    <property type="entry name" value="NRPEPTIDEY4R"/>
</dbReference>
<evidence type="ECO:0000256" key="9">
    <source>
        <dbReference type="ARBA" id="ARBA00023157"/>
    </source>
</evidence>
<dbReference type="InterPro" id="IPR001933">
    <property type="entry name" value="NPY4_rcpt"/>
</dbReference>
<evidence type="ECO:0000256" key="3">
    <source>
        <dbReference type="ARBA" id="ARBA00022475"/>
    </source>
</evidence>
<keyword evidence="4 14" id="KW-0812">Transmembrane</keyword>
<evidence type="ECO:0000256" key="14">
    <source>
        <dbReference type="RuleBase" id="RU000688"/>
    </source>
</evidence>
<evidence type="ECO:0000256" key="10">
    <source>
        <dbReference type="ARBA" id="ARBA00023170"/>
    </source>
</evidence>
<feature type="transmembrane region" description="Helical" evidence="15">
    <location>
        <begin position="113"/>
        <end position="134"/>
    </location>
</feature>
<organism evidence="17 18">
    <name type="scientific">Microcaecilia unicolor</name>
    <dbReference type="NCBI Taxonomy" id="1415580"/>
    <lineage>
        <taxon>Eukaryota</taxon>
        <taxon>Metazoa</taxon>
        <taxon>Chordata</taxon>
        <taxon>Craniata</taxon>
        <taxon>Vertebrata</taxon>
        <taxon>Euteleostomi</taxon>
        <taxon>Amphibia</taxon>
        <taxon>Gymnophiona</taxon>
        <taxon>Siphonopidae</taxon>
        <taxon>Microcaecilia</taxon>
    </lineage>
</organism>
<dbReference type="PANTHER" id="PTHR24235:SF25">
    <property type="entry name" value="NEUROPEPTIDE Y RECEPTOR TYPE 4-RELATED"/>
    <property type="match status" value="1"/>
</dbReference>
<dbReference type="PROSITE" id="PS50262">
    <property type="entry name" value="G_PROTEIN_RECEP_F1_2"/>
    <property type="match status" value="1"/>
</dbReference>
<evidence type="ECO:0000313" key="18">
    <source>
        <dbReference type="RefSeq" id="XP_030059014.1"/>
    </source>
</evidence>
<evidence type="ECO:0000256" key="11">
    <source>
        <dbReference type="ARBA" id="ARBA00023180"/>
    </source>
</evidence>
<evidence type="ECO:0000256" key="15">
    <source>
        <dbReference type="SAM" id="Phobius"/>
    </source>
</evidence>
<keyword evidence="3" id="KW-1003">Cell membrane</keyword>
<proteinExistence type="inferred from homology"/>
<evidence type="ECO:0000256" key="8">
    <source>
        <dbReference type="ARBA" id="ARBA00023139"/>
    </source>
</evidence>
<sequence length="373" mass="42939">MNSTRLLPMKPSTSFIRNHSVDFLPPFPDWCKNATDLTPFLGISYSIVTVIGLLGNICLIFVIIRQKEKANVTNILIASLSFSDIMVCIFCLPFTIVYTIMDYWIFGEIMCKMNDFIQCMSVTVSILSLVLIALERHQLIINPTGWKPSFLQACLAVVAIWLLACCISLPYIVFSVLTDQSHKKLSHIVDFYADKAMCIHSWPSEHHRVIYMTSLLILQYCAPLFFIIVCYLRIYLRLQKRKDIFQKTEYNCRMTNIKKINIMLASMVAAFAICWLPLNIFNSIFDWNHEIIEICHYNLIFSLCHLLAMVSICINPIIYGFLNSNFKKEVKSLIQNCKWKASVLDEYEHFPLSTMQSDVSKGSLHLNSGNNTF</sequence>
<dbReference type="PANTHER" id="PTHR24235">
    <property type="entry name" value="NEUROPEPTIDE Y RECEPTOR"/>
    <property type="match status" value="1"/>
</dbReference>
<dbReference type="AlphaFoldDB" id="A0A6P7Y8A3"/>
<dbReference type="GO" id="GO:0005886">
    <property type="term" value="C:plasma membrane"/>
    <property type="evidence" value="ECO:0007669"/>
    <property type="project" value="UniProtKB-SubCell"/>
</dbReference>
<feature type="transmembrane region" description="Helical" evidence="15">
    <location>
        <begin position="209"/>
        <end position="232"/>
    </location>
</feature>
<keyword evidence="5 15" id="KW-1133">Transmembrane helix</keyword>
<dbReference type="PROSITE" id="PS00237">
    <property type="entry name" value="G_PROTEIN_RECEP_F1_1"/>
    <property type="match status" value="1"/>
</dbReference>
<keyword evidence="6 14" id="KW-0297">G-protein coupled receptor</keyword>
<feature type="domain" description="G-protein coupled receptors family 1 profile" evidence="16">
    <location>
        <begin position="55"/>
        <end position="319"/>
    </location>
</feature>
<evidence type="ECO:0000256" key="4">
    <source>
        <dbReference type="ARBA" id="ARBA00022692"/>
    </source>
</evidence>
<dbReference type="SUPFAM" id="SSF81321">
    <property type="entry name" value="Family A G protein-coupled receptor-like"/>
    <property type="match status" value="1"/>
</dbReference>
<keyword evidence="17" id="KW-1185">Reference proteome</keyword>
<evidence type="ECO:0000256" key="12">
    <source>
        <dbReference type="ARBA" id="ARBA00023224"/>
    </source>
</evidence>
<keyword evidence="11" id="KW-0325">Glycoprotein</keyword>
<evidence type="ECO:0000256" key="6">
    <source>
        <dbReference type="ARBA" id="ARBA00023040"/>
    </source>
</evidence>
<evidence type="ECO:0000256" key="13">
    <source>
        <dbReference type="ARBA" id="ARBA00023288"/>
    </source>
</evidence>
<dbReference type="FunFam" id="1.20.1070.10:FF:000062">
    <property type="entry name" value="Neuropeptide Y receptor type 1"/>
    <property type="match status" value="1"/>
</dbReference>
<dbReference type="GO" id="GO:0042923">
    <property type="term" value="F:neuropeptide binding"/>
    <property type="evidence" value="ECO:0007669"/>
    <property type="project" value="TreeGrafter"/>
</dbReference>
<evidence type="ECO:0000313" key="17">
    <source>
        <dbReference type="Proteomes" id="UP000515156"/>
    </source>
</evidence>
<keyword evidence="8" id="KW-0564">Palmitate</keyword>
<dbReference type="FunCoup" id="A0A6P7Y8A3">
    <property type="interactions" value="867"/>
</dbReference>